<evidence type="ECO:0000313" key="3">
    <source>
        <dbReference type="WBParaSite" id="jg8674"/>
    </source>
</evidence>
<feature type="transmembrane region" description="Helical" evidence="1">
    <location>
        <begin position="45"/>
        <end position="70"/>
    </location>
</feature>
<keyword evidence="1" id="KW-0472">Membrane</keyword>
<feature type="transmembrane region" description="Helical" evidence="1">
    <location>
        <begin position="126"/>
        <end position="149"/>
    </location>
</feature>
<keyword evidence="1" id="KW-1133">Transmembrane helix</keyword>
<keyword evidence="1" id="KW-0812">Transmembrane</keyword>
<sequence length="187" mass="21204">MFINSMVVQQEECGRTTQNSSFLQTVMANEPTLACYDHLQPETAIYTAILVGFLSSQSIVIVLMNIKIIVEIRKIRPFVRKSTHQLQVMVYKTFLLASISVAIFIFIPFVVIALSTMGVIKSAYPFLFVFGSYSISTPVLILQFMFTIVPCRKFIVDLAQHQEKLVQKIEMGVEFLMKPEANGLRLL</sequence>
<evidence type="ECO:0000313" key="2">
    <source>
        <dbReference type="Proteomes" id="UP000887574"/>
    </source>
</evidence>
<name>A0A915ERC9_9BILA</name>
<reference evidence="3" key="1">
    <citation type="submission" date="2022-11" db="UniProtKB">
        <authorList>
            <consortium name="WormBaseParasite"/>
        </authorList>
    </citation>
    <scope>IDENTIFICATION</scope>
</reference>
<accession>A0A915ERC9</accession>
<dbReference type="Proteomes" id="UP000887574">
    <property type="component" value="Unplaced"/>
</dbReference>
<feature type="transmembrane region" description="Helical" evidence="1">
    <location>
        <begin position="90"/>
        <end position="114"/>
    </location>
</feature>
<protein>
    <submittedName>
        <fullName evidence="3">G-protein coupled receptors family 1 profile domain-containing protein</fullName>
    </submittedName>
</protein>
<evidence type="ECO:0000256" key="1">
    <source>
        <dbReference type="SAM" id="Phobius"/>
    </source>
</evidence>
<proteinExistence type="predicted"/>
<dbReference type="WBParaSite" id="jg8674">
    <property type="protein sequence ID" value="jg8674"/>
    <property type="gene ID" value="jg8674"/>
</dbReference>
<dbReference type="AlphaFoldDB" id="A0A915ERC9"/>
<organism evidence="2 3">
    <name type="scientific">Ditylenchus dipsaci</name>
    <dbReference type="NCBI Taxonomy" id="166011"/>
    <lineage>
        <taxon>Eukaryota</taxon>
        <taxon>Metazoa</taxon>
        <taxon>Ecdysozoa</taxon>
        <taxon>Nematoda</taxon>
        <taxon>Chromadorea</taxon>
        <taxon>Rhabditida</taxon>
        <taxon>Tylenchina</taxon>
        <taxon>Tylenchomorpha</taxon>
        <taxon>Sphaerularioidea</taxon>
        <taxon>Anguinidae</taxon>
        <taxon>Anguininae</taxon>
        <taxon>Ditylenchus</taxon>
    </lineage>
</organism>
<keyword evidence="2" id="KW-1185">Reference proteome</keyword>